<name>A0A158T0D7_HAEIF</name>
<protein>
    <submittedName>
        <fullName evidence="1">Uncharacterized protein</fullName>
    </submittedName>
</protein>
<evidence type="ECO:0000313" key="2">
    <source>
        <dbReference type="Proteomes" id="UP000050700"/>
    </source>
</evidence>
<organism evidence="1 2">
    <name type="scientific">Haemophilus influenzae</name>
    <dbReference type="NCBI Taxonomy" id="727"/>
    <lineage>
        <taxon>Bacteria</taxon>
        <taxon>Pseudomonadati</taxon>
        <taxon>Pseudomonadota</taxon>
        <taxon>Gammaproteobacteria</taxon>
        <taxon>Pasteurellales</taxon>
        <taxon>Pasteurellaceae</taxon>
        <taxon>Haemophilus</taxon>
    </lineage>
</organism>
<sequence>MSHCASEIALSLKFHCLFPLKWLNNGSVALIIDHIVWYGSLFF</sequence>
<accession>A0A158T0D7</accession>
<dbReference type="Proteomes" id="UP000050700">
    <property type="component" value="Unassembled WGS sequence"/>
</dbReference>
<dbReference type="PATRIC" id="fig|727.582.peg.2038"/>
<evidence type="ECO:0000313" key="1">
    <source>
        <dbReference type="EMBL" id="KIS36581.1"/>
    </source>
</evidence>
<proteinExistence type="predicted"/>
<dbReference type="AlphaFoldDB" id="A0A158T0D7"/>
<comment type="caution">
    <text evidence="1">The sequence shown here is derived from an EMBL/GenBank/DDBJ whole genome shotgun (WGS) entry which is preliminary data.</text>
</comment>
<reference evidence="1 2" key="1">
    <citation type="submission" date="2014-05" db="EMBL/GenBank/DDBJ databases">
        <title>Methylome analysis of the phasevarions of Haemophilus influenzae.</title>
        <authorList>
            <person name="Atack J.M."/>
            <person name="Fox K.L."/>
            <person name="Power P.M."/>
            <person name="Clark T."/>
            <person name="Jurcisek J."/>
            <person name="Korlach J."/>
            <person name="Bakaletz L.O."/>
            <person name="Jennings M.P."/>
        </authorList>
    </citation>
    <scope>NUCLEOTIDE SEQUENCE [LARGE SCALE GENOMIC DNA]</scope>
    <source>
        <strain evidence="1 2">1209</strain>
    </source>
</reference>
<gene>
    <name evidence="1" type="ORF">NTHI1209_02241</name>
</gene>
<dbReference type="EMBL" id="JMQP01000002">
    <property type="protein sequence ID" value="KIS36581.1"/>
    <property type="molecule type" value="Genomic_DNA"/>
</dbReference>